<protein>
    <submittedName>
        <fullName evidence="3">Uncharacterized protein</fullName>
    </submittedName>
</protein>
<evidence type="ECO:0000256" key="2">
    <source>
        <dbReference type="SAM" id="MobiDB-lite"/>
    </source>
</evidence>
<sequence>MPKITIIDKEVKRAFNPIAHNILDLVDGQVATVNAKTGAVTGLNGSDDDDVEGDSGAPGAASAAAARQYPALPISSLSFSSLLSLAPASNFPPALALLHQRSPEISTPSALAPKQQDHSATYATSLHRAPPSFTSSQRLKQLIFSLRRAVSASCLSAVRGVDVPKLNSALSLVTTAEYKRAMVNRDGSPVLNFKMSSSKSQDGEQTMPVYHSNHSYLFTKVIERHPNLTKDELEKEFKSNVEGAYVTELLDDLEQGRDLIAKFQAMISKLKEELAIEKQKVEDADCFGKFTQQYVSQALQETVELRGEKQRLEEEHAAVKKKLESKHKAECQDYSTQIEKLRAEKKRLMADDAEVKRLNKDLKEKRDVQVRKFEVLLAEKTDLEKKVKTKDEEVEDLEDEVAMLQQDNAELEKALTAHKDRIMSLEEGISLYDQVLRDRARQGQYGNQDGSDL</sequence>
<evidence type="ECO:0000313" key="4">
    <source>
        <dbReference type="Proteomes" id="UP000433876"/>
    </source>
</evidence>
<proteinExistence type="predicted"/>
<name>A0A8S9A2L4_SORMA</name>
<feature type="coiled-coil region" evidence="1">
    <location>
        <begin position="253"/>
        <end position="428"/>
    </location>
</feature>
<dbReference type="AlphaFoldDB" id="A0A8S9A2L4"/>
<dbReference type="EMBL" id="NMPR01000013">
    <property type="protein sequence ID" value="KAA8635360.1"/>
    <property type="molecule type" value="Genomic_DNA"/>
</dbReference>
<organism evidence="3 4">
    <name type="scientific">Sordaria macrospora</name>
    <dbReference type="NCBI Taxonomy" id="5147"/>
    <lineage>
        <taxon>Eukaryota</taxon>
        <taxon>Fungi</taxon>
        <taxon>Dikarya</taxon>
        <taxon>Ascomycota</taxon>
        <taxon>Pezizomycotina</taxon>
        <taxon>Sordariomycetes</taxon>
        <taxon>Sordariomycetidae</taxon>
        <taxon>Sordariales</taxon>
        <taxon>Sordariaceae</taxon>
        <taxon>Sordaria</taxon>
    </lineage>
</organism>
<evidence type="ECO:0000256" key="1">
    <source>
        <dbReference type="SAM" id="Coils"/>
    </source>
</evidence>
<feature type="region of interest" description="Disordered" evidence="2">
    <location>
        <begin position="39"/>
        <end position="59"/>
    </location>
</feature>
<gene>
    <name evidence="3" type="ORF">SMACR_01532</name>
</gene>
<accession>A0A8S9A2L4</accession>
<keyword evidence="1" id="KW-0175">Coiled coil</keyword>
<comment type="caution">
    <text evidence="3">The sequence shown here is derived from an EMBL/GenBank/DDBJ whole genome shotgun (WGS) entry which is preliminary data.</text>
</comment>
<dbReference type="Proteomes" id="UP000433876">
    <property type="component" value="Unassembled WGS sequence"/>
</dbReference>
<evidence type="ECO:0000313" key="3">
    <source>
        <dbReference type="EMBL" id="KAA8635360.1"/>
    </source>
</evidence>
<dbReference type="VEuPathDB" id="FungiDB:SMAC_01532"/>
<reference evidence="3 4" key="1">
    <citation type="submission" date="2017-07" db="EMBL/GenBank/DDBJ databases">
        <title>Genome sequence of the Sordaria macrospora wild type strain R19027.</title>
        <authorList>
            <person name="Nowrousian M."/>
            <person name="Teichert I."/>
            <person name="Kueck U."/>
        </authorList>
    </citation>
    <scope>NUCLEOTIDE SEQUENCE [LARGE SCALE GENOMIC DNA]</scope>
    <source>
        <strain evidence="3 4">R19027</strain>
        <tissue evidence="3">Mycelium</tissue>
    </source>
</reference>